<protein>
    <recommendedName>
        <fullName evidence="9">1,4-dihydroxy-2-naphthoate octaprenyltransferase</fullName>
    </recommendedName>
</protein>
<dbReference type="GO" id="GO:0009234">
    <property type="term" value="P:menaquinone biosynthetic process"/>
    <property type="evidence" value="ECO:0007669"/>
    <property type="project" value="TreeGrafter"/>
</dbReference>
<keyword evidence="3 6" id="KW-0812">Transmembrane</keyword>
<name>A0A8J3EJL2_9BACI</name>
<evidence type="ECO:0008006" key="9">
    <source>
        <dbReference type="Google" id="ProtNLM"/>
    </source>
</evidence>
<keyword evidence="5 6" id="KW-0472">Membrane</keyword>
<reference evidence="7" key="2">
    <citation type="submission" date="2020-09" db="EMBL/GenBank/DDBJ databases">
        <authorList>
            <person name="Sun Q."/>
            <person name="Zhou Y."/>
        </authorList>
    </citation>
    <scope>NUCLEOTIDE SEQUENCE</scope>
    <source>
        <strain evidence="7">CGMCC 1.12360</strain>
    </source>
</reference>
<evidence type="ECO:0000313" key="8">
    <source>
        <dbReference type="Proteomes" id="UP000602050"/>
    </source>
</evidence>
<comment type="caution">
    <text evidence="7">The sequence shown here is derived from an EMBL/GenBank/DDBJ whole genome shotgun (WGS) entry which is preliminary data.</text>
</comment>
<comment type="subcellular location">
    <subcellularLocation>
        <location evidence="1">Membrane</location>
        <topology evidence="1">Multi-pass membrane protein</topology>
    </subcellularLocation>
</comment>
<accession>A0A8J3EJL2</accession>
<proteinExistence type="predicted"/>
<organism evidence="7 8">
    <name type="scientific">Compostibacillus humi</name>
    <dbReference type="NCBI Taxonomy" id="1245525"/>
    <lineage>
        <taxon>Bacteria</taxon>
        <taxon>Bacillati</taxon>
        <taxon>Bacillota</taxon>
        <taxon>Bacilli</taxon>
        <taxon>Bacillales</taxon>
        <taxon>Bacillaceae</taxon>
        <taxon>Compostibacillus</taxon>
    </lineage>
</organism>
<dbReference type="EMBL" id="BMEV01000010">
    <property type="protein sequence ID" value="GGH71905.1"/>
    <property type="molecule type" value="Genomic_DNA"/>
</dbReference>
<keyword evidence="2" id="KW-0808">Transferase</keyword>
<evidence type="ECO:0000256" key="4">
    <source>
        <dbReference type="ARBA" id="ARBA00022989"/>
    </source>
</evidence>
<evidence type="ECO:0000256" key="3">
    <source>
        <dbReference type="ARBA" id="ARBA00022692"/>
    </source>
</evidence>
<gene>
    <name evidence="7" type="ORF">GCM10010978_08310</name>
</gene>
<feature type="transmembrane region" description="Helical" evidence="6">
    <location>
        <begin position="69"/>
        <end position="86"/>
    </location>
</feature>
<evidence type="ECO:0000313" key="7">
    <source>
        <dbReference type="EMBL" id="GGH71905.1"/>
    </source>
</evidence>
<dbReference type="GO" id="GO:0016020">
    <property type="term" value="C:membrane"/>
    <property type="evidence" value="ECO:0007669"/>
    <property type="project" value="UniProtKB-SubCell"/>
</dbReference>
<evidence type="ECO:0000256" key="2">
    <source>
        <dbReference type="ARBA" id="ARBA00022679"/>
    </source>
</evidence>
<reference evidence="7" key="1">
    <citation type="journal article" date="2014" name="Int. J. Syst. Evol. Microbiol.">
        <title>Complete genome sequence of Corynebacterium casei LMG S-19264T (=DSM 44701T), isolated from a smear-ripened cheese.</title>
        <authorList>
            <consortium name="US DOE Joint Genome Institute (JGI-PGF)"/>
            <person name="Walter F."/>
            <person name="Albersmeier A."/>
            <person name="Kalinowski J."/>
            <person name="Ruckert C."/>
        </authorList>
    </citation>
    <scope>NUCLEOTIDE SEQUENCE</scope>
    <source>
        <strain evidence="7">CGMCC 1.12360</strain>
    </source>
</reference>
<dbReference type="GO" id="GO:0042371">
    <property type="term" value="P:vitamin K biosynthetic process"/>
    <property type="evidence" value="ECO:0007669"/>
    <property type="project" value="TreeGrafter"/>
</dbReference>
<keyword evidence="8" id="KW-1185">Reference proteome</keyword>
<dbReference type="PANTHER" id="PTHR13929:SF0">
    <property type="entry name" value="UBIA PRENYLTRANSFERASE DOMAIN-CONTAINING PROTEIN 1"/>
    <property type="match status" value="1"/>
</dbReference>
<dbReference type="Pfam" id="PF01040">
    <property type="entry name" value="UbiA"/>
    <property type="match status" value="1"/>
</dbReference>
<keyword evidence="4 6" id="KW-1133">Transmembrane helix</keyword>
<sequence length="148" mass="16295">MVASIFLGFVTTILGYITQGQTINSFILAVAAVYALLIATMILTNNIRDIKKDAGFRKTLAMRLGKQKAKLLLSVILTAIYALVLFEVFLQILPITSLISFLAIPAAFKLRGCFRQEASNAENMQSMGWAAKHHWSFGLLLAISIWTG</sequence>
<feature type="transmembrane region" description="Helical" evidence="6">
    <location>
        <begin position="25"/>
        <end position="48"/>
    </location>
</feature>
<dbReference type="PANTHER" id="PTHR13929">
    <property type="entry name" value="1,4-DIHYDROXY-2-NAPHTHOATE OCTAPRENYLTRANSFERASE"/>
    <property type="match status" value="1"/>
</dbReference>
<dbReference type="InterPro" id="IPR026046">
    <property type="entry name" value="UBIAD1"/>
</dbReference>
<dbReference type="InterPro" id="IPR000537">
    <property type="entry name" value="UbiA_prenyltransferase"/>
</dbReference>
<evidence type="ECO:0000256" key="1">
    <source>
        <dbReference type="ARBA" id="ARBA00004141"/>
    </source>
</evidence>
<evidence type="ECO:0000256" key="6">
    <source>
        <dbReference type="SAM" id="Phobius"/>
    </source>
</evidence>
<dbReference type="Proteomes" id="UP000602050">
    <property type="component" value="Unassembled WGS sequence"/>
</dbReference>
<dbReference type="AlphaFoldDB" id="A0A8J3EJL2"/>
<dbReference type="GO" id="GO:0004659">
    <property type="term" value="F:prenyltransferase activity"/>
    <property type="evidence" value="ECO:0007669"/>
    <property type="project" value="InterPro"/>
</dbReference>
<dbReference type="CDD" id="cd13962">
    <property type="entry name" value="PT_UbiA_UBIAD1"/>
    <property type="match status" value="1"/>
</dbReference>
<evidence type="ECO:0000256" key="5">
    <source>
        <dbReference type="ARBA" id="ARBA00023136"/>
    </source>
</evidence>